<evidence type="ECO:0000313" key="2">
    <source>
        <dbReference type="Proteomes" id="UP000054047"/>
    </source>
</evidence>
<dbReference type="EMBL" id="KN736702">
    <property type="protein sequence ID" value="KIH55813.1"/>
    <property type="molecule type" value="Genomic_DNA"/>
</dbReference>
<name>A0A0C2CHG0_9BILA</name>
<gene>
    <name evidence="1" type="ORF">ANCDUO_14020</name>
</gene>
<protein>
    <submittedName>
        <fullName evidence="1">Uncharacterized protein</fullName>
    </submittedName>
</protein>
<dbReference type="OrthoDB" id="5874107at2759"/>
<evidence type="ECO:0000313" key="1">
    <source>
        <dbReference type="EMBL" id="KIH55813.1"/>
    </source>
</evidence>
<feature type="non-terminal residue" evidence="1">
    <location>
        <position position="133"/>
    </location>
</feature>
<dbReference type="Proteomes" id="UP000054047">
    <property type="component" value="Unassembled WGS sequence"/>
</dbReference>
<dbReference type="AlphaFoldDB" id="A0A0C2CHG0"/>
<reference evidence="1 2" key="1">
    <citation type="submission" date="2013-12" db="EMBL/GenBank/DDBJ databases">
        <title>Draft genome of the parsitic nematode Ancylostoma duodenale.</title>
        <authorList>
            <person name="Mitreva M."/>
        </authorList>
    </citation>
    <scope>NUCLEOTIDE SEQUENCE [LARGE SCALE GENOMIC DNA]</scope>
    <source>
        <strain evidence="1 2">Zhejiang</strain>
    </source>
</reference>
<keyword evidence="2" id="KW-1185">Reference proteome</keyword>
<organism evidence="1 2">
    <name type="scientific">Ancylostoma duodenale</name>
    <dbReference type="NCBI Taxonomy" id="51022"/>
    <lineage>
        <taxon>Eukaryota</taxon>
        <taxon>Metazoa</taxon>
        <taxon>Ecdysozoa</taxon>
        <taxon>Nematoda</taxon>
        <taxon>Chromadorea</taxon>
        <taxon>Rhabditida</taxon>
        <taxon>Rhabditina</taxon>
        <taxon>Rhabditomorpha</taxon>
        <taxon>Strongyloidea</taxon>
        <taxon>Ancylostomatidae</taxon>
        <taxon>Ancylostomatinae</taxon>
        <taxon>Ancylostoma</taxon>
    </lineage>
</organism>
<accession>A0A0C2CHG0</accession>
<sequence length="133" mass="15184">MDGNHIHVVCPAKSGSMYYNYKGFFSLVMLALVDANYKCLLAGKIQMDMANYDDTVSLIDVEGDDVHEGLSTSAPLRSMWKSNDARYALIDQVWLKEGTKGPEDRCHKDSQMNDLKWSEIARKLNVEFYCKYD</sequence>
<proteinExistence type="predicted"/>